<gene>
    <name evidence="4" type="ORF">AVDCRST_MAG60-2037</name>
</gene>
<reference evidence="4" key="1">
    <citation type="submission" date="2020-02" db="EMBL/GenBank/DDBJ databases">
        <authorList>
            <person name="Meier V. D."/>
        </authorList>
    </citation>
    <scope>NUCLEOTIDE SEQUENCE</scope>
    <source>
        <strain evidence="4">AVDCRST_MAG60</strain>
    </source>
</reference>
<dbReference type="InterPro" id="IPR000253">
    <property type="entry name" value="FHA_dom"/>
</dbReference>
<organism evidence="4">
    <name type="scientific">uncultured Nocardioides sp</name>
    <dbReference type="NCBI Taxonomy" id="198441"/>
    <lineage>
        <taxon>Bacteria</taxon>
        <taxon>Bacillati</taxon>
        <taxon>Actinomycetota</taxon>
        <taxon>Actinomycetes</taxon>
        <taxon>Propionibacteriales</taxon>
        <taxon>Nocardioidaceae</taxon>
        <taxon>Nocardioides</taxon>
        <taxon>environmental samples</taxon>
    </lineage>
</organism>
<accession>A0A6J4P4K1</accession>
<evidence type="ECO:0000256" key="2">
    <source>
        <dbReference type="SAM" id="MobiDB-lite"/>
    </source>
</evidence>
<name>A0A6J4P4K1_9ACTN</name>
<dbReference type="Pfam" id="PF00498">
    <property type="entry name" value="FHA"/>
    <property type="match status" value="1"/>
</dbReference>
<keyword evidence="1" id="KW-0597">Phosphoprotein</keyword>
<dbReference type="SUPFAM" id="SSF49879">
    <property type="entry name" value="SMAD/FHA domain"/>
    <property type="match status" value="1"/>
</dbReference>
<feature type="domain" description="FHA" evidence="3">
    <location>
        <begin position="310"/>
        <end position="365"/>
    </location>
</feature>
<evidence type="ECO:0000259" key="3">
    <source>
        <dbReference type="PROSITE" id="PS50006"/>
    </source>
</evidence>
<dbReference type="AlphaFoldDB" id="A0A6J4P4K1"/>
<protein>
    <recommendedName>
        <fullName evidence="3">FHA domain-containing protein</fullName>
    </recommendedName>
</protein>
<dbReference type="InterPro" id="IPR008984">
    <property type="entry name" value="SMAD_FHA_dom_sf"/>
</dbReference>
<proteinExistence type="predicted"/>
<dbReference type="CDD" id="cd00060">
    <property type="entry name" value="FHA"/>
    <property type="match status" value="1"/>
</dbReference>
<dbReference type="PROSITE" id="PS50006">
    <property type="entry name" value="FHA_DOMAIN"/>
    <property type="match status" value="1"/>
</dbReference>
<dbReference type="EMBL" id="CADCUN010000217">
    <property type="protein sequence ID" value="CAA9399960.1"/>
    <property type="molecule type" value="Genomic_DNA"/>
</dbReference>
<feature type="region of interest" description="Disordered" evidence="2">
    <location>
        <begin position="161"/>
        <end position="243"/>
    </location>
</feature>
<sequence length="407" mass="42696">MIVEARYAHGPGVLVGSGALWLLMTDPDDEQVLQDVWDAVSVPATPGASAAERVLAIVEKAFGGEPPALAMVDLASGASTTVSRGHGHVRLAGTQRVLTLDGGSDPVSVPRTRRIVGGVVAADRVELRRLVAAVTHSPAPVTQPPPPPAGVLIDGIPDEILAARGPEGPPPRPRVRRRAPDPATDTGSLRDTTEPDPGATERIQEGGHTTIRPPRPPAGPDVPATHAGPDGAVDDHDGSTVHRPAHLAQGTASTVLAVSCPLGHLTPPSSPSCRTCHQRVAPQEPRRVRRPALGGLRLPTGEVVPLDRGVVLGRKPAPVEGAGDWPHLVHLPSDHSFVSRMHLQVELDGWDVVARDLDSRGGTTIAAPGREPERMRPRDAYVLEPGTVLDLAEVYAVRFETGPVAAR</sequence>
<feature type="region of interest" description="Disordered" evidence="2">
    <location>
        <begin position="265"/>
        <end position="286"/>
    </location>
</feature>
<evidence type="ECO:0000313" key="4">
    <source>
        <dbReference type="EMBL" id="CAA9399960.1"/>
    </source>
</evidence>
<evidence type="ECO:0000256" key="1">
    <source>
        <dbReference type="ARBA" id="ARBA00022553"/>
    </source>
</evidence>
<dbReference type="Gene3D" id="2.60.200.20">
    <property type="match status" value="1"/>
</dbReference>